<feature type="region of interest" description="Disordered" evidence="1">
    <location>
        <begin position="1"/>
        <end position="20"/>
    </location>
</feature>
<sequence>MGGKVVSEEWGRRCKSGSGGDPISSIRIHGCAFNRSPSTSYPRALVDNKPVPTVLDAGAHNYYGAMPLALEKHGSGNEGVIATQMDYYDMDYYDMDYRDMDYRDPA</sequence>
<evidence type="ECO:0000313" key="2">
    <source>
        <dbReference type="EMBL" id="QDV27472.1"/>
    </source>
</evidence>
<gene>
    <name evidence="2" type="ORF">Q31a_58610</name>
</gene>
<dbReference type="EMBL" id="CP036298">
    <property type="protein sequence ID" value="QDV27472.1"/>
    <property type="molecule type" value="Genomic_DNA"/>
</dbReference>
<proteinExistence type="predicted"/>
<organism evidence="2 3">
    <name type="scientific">Aureliella helgolandensis</name>
    <dbReference type="NCBI Taxonomy" id="2527968"/>
    <lineage>
        <taxon>Bacteria</taxon>
        <taxon>Pseudomonadati</taxon>
        <taxon>Planctomycetota</taxon>
        <taxon>Planctomycetia</taxon>
        <taxon>Pirellulales</taxon>
        <taxon>Pirellulaceae</taxon>
        <taxon>Aureliella</taxon>
    </lineage>
</organism>
<evidence type="ECO:0000313" key="3">
    <source>
        <dbReference type="Proteomes" id="UP000318017"/>
    </source>
</evidence>
<dbReference type="KEGG" id="ahel:Q31a_58610"/>
<keyword evidence="3" id="KW-1185">Reference proteome</keyword>
<accession>A0A518GFU4</accession>
<dbReference type="Proteomes" id="UP000318017">
    <property type="component" value="Chromosome"/>
</dbReference>
<dbReference type="AlphaFoldDB" id="A0A518GFU4"/>
<reference evidence="2 3" key="1">
    <citation type="submission" date="2019-02" db="EMBL/GenBank/DDBJ databases">
        <title>Deep-cultivation of Planctomycetes and their phenomic and genomic characterization uncovers novel biology.</title>
        <authorList>
            <person name="Wiegand S."/>
            <person name="Jogler M."/>
            <person name="Boedeker C."/>
            <person name="Pinto D."/>
            <person name="Vollmers J."/>
            <person name="Rivas-Marin E."/>
            <person name="Kohn T."/>
            <person name="Peeters S.H."/>
            <person name="Heuer A."/>
            <person name="Rast P."/>
            <person name="Oberbeckmann S."/>
            <person name="Bunk B."/>
            <person name="Jeske O."/>
            <person name="Meyerdierks A."/>
            <person name="Storesund J.E."/>
            <person name="Kallscheuer N."/>
            <person name="Luecker S."/>
            <person name="Lage O.M."/>
            <person name="Pohl T."/>
            <person name="Merkel B.J."/>
            <person name="Hornburger P."/>
            <person name="Mueller R.-W."/>
            <person name="Bruemmer F."/>
            <person name="Labrenz M."/>
            <person name="Spormann A.M."/>
            <person name="Op den Camp H."/>
            <person name="Overmann J."/>
            <person name="Amann R."/>
            <person name="Jetten M.S.M."/>
            <person name="Mascher T."/>
            <person name="Medema M.H."/>
            <person name="Devos D.P."/>
            <person name="Kaster A.-K."/>
            <person name="Ovreas L."/>
            <person name="Rohde M."/>
            <person name="Galperin M.Y."/>
            <person name="Jogler C."/>
        </authorList>
    </citation>
    <scope>NUCLEOTIDE SEQUENCE [LARGE SCALE GENOMIC DNA]</scope>
    <source>
        <strain evidence="2 3">Q31a</strain>
    </source>
</reference>
<protein>
    <submittedName>
        <fullName evidence="2">Uncharacterized protein</fullName>
    </submittedName>
</protein>
<feature type="compositionally biased region" description="Basic and acidic residues" evidence="1">
    <location>
        <begin position="1"/>
        <end position="12"/>
    </location>
</feature>
<evidence type="ECO:0000256" key="1">
    <source>
        <dbReference type="SAM" id="MobiDB-lite"/>
    </source>
</evidence>
<name>A0A518GFU4_9BACT</name>